<organism evidence="1">
    <name type="scientific">marine metagenome</name>
    <dbReference type="NCBI Taxonomy" id="408172"/>
    <lineage>
        <taxon>unclassified sequences</taxon>
        <taxon>metagenomes</taxon>
        <taxon>ecological metagenomes</taxon>
    </lineage>
</organism>
<proteinExistence type="predicted"/>
<evidence type="ECO:0000313" key="1">
    <source>
        <dbReference type="EMBL" id="SVE08159.1"/>
    </source>
</evidence>
<dbReference type="EMBL" id="UINC01192830">
    <property type="protein sequence ID" value="SVE08159.1"/>
    <property type="molecule type" value="Genomic_DNA"/>
</dbReference>
<feature type="non-terminal residue" evidence="1">
    <location>
        <position position="56"/>
    </location>
</feature>
<dbReference type="AlphaFoldDB" id="A0A383AKT1"/>
<protein>
    <submittedName>
        <fullName evidence="1">Uncharacterized protein</fullName>
    </submittedName>
</protein>
<gene>
    <name evidence="1" type="ORF">METZ01_LOCUS461013</name>
</gene>
<accession>A0A383AKT1</accession>
<sequence>MSNTASSPVIDTRNVDELAARVTKLEAELKSLEAFRELAYRDPLTALRNRRYFEIR</sequence>
<name>A0A383AKT1_9ZZZZ</name>
<reference evidence="1" key="1">
    <citation type="submission" date="2018-05" db="EMBL/GenBank/DDBJ databases">
        <authorList>
            <person name="Lanie J.A."/>
            <person name="Ng W.-L."/>
            <person name="Kazmierczak K.M."/>
            <person name="Andrzejewski T.M."/>
            <person name="Davidsen T.M."/>
            <person name="Wayne K.J."/>
            <person name="Tettelin H."/>
            <person name="Glass J.I."/>
            <person name="Rusch D."/>
            <person name="Podicherti R."/>
            <person name="Tsui H.-C.T."/>
            <person name="Winkler M.E."/>
        </authorList>
    </citation>
    <scope>NUCLEOTIDE SEQUENCE</scope>
</reference>